<comment type="caution">
    <text evidence="2">The sequence shown here is derived from an EMBL/GenBank/DDBJ whole genome shotgun (WGS) entry which is preliminary data.</text>
</comment>
<accession>A0AAN7SAN1</accession>
<feature type="signal peptide" evidence="1">
    <location>
        <begin position="1"/>
        <end position="30"/>
    </location>
</feature>
<dbReference type="AlphaFoldDB" id="A0AAN7SAN1"/>
<sequence>MGAPCSSMQASWHFCLTLSLLGCIAPELGGDFIPWYSTKQIPEEAKVCSPEVQHSELSVRPYRCPKDPELHHFMVTAAKAALELHIPHQPLLVGGNQGPAQHLSSLAPLSLGEGSYHQRIPGSSQTAYALLCCPSNRKHIPDSGTVPFALFVSAGARKTFRALSNINLAYKAQVFIKDT</sequence>
<feature type="chain" id="PRO_5042821035" evidence="1">
    <location>
        <begin position="31"/>
        <end position="179"/>
    </location>
</feature>
<dbReference type="Proteomes" id="UP001333110">
    <property type="component" value="Unassembled WGS sequence"/>
</dbReference>
<reference evidence="2 3" key="1">
    <citation type="journal article" date="2023" name="J. Hered.">
        <title>Chromosome-level genome of the wood stork (Mycteria americana) provides insight into avian chromosome evolution.</title>
        <authorList>
            <person name="Flamio R. Jr."/>
            <person name="Ramstad K.M."/>
        </authorList>
    </citation>
    <scope>NUCLEOTIDE SEQUENCE [LARGE SCALE GENOMIC DNA]</scope>
    <source>
        <strain evidence="2">JAX WOST 10</strain>
    </source>
</reference>
<protein>
    <submittedName>
        <fullName evidence="2">Uncharacterized protein</fullName>
    </submittedName>
</protein>
<evidence type="ECO:0000313" key="3">
    <source>
        <dbReference type="Proteomes" id="UP001333110"/>
    </source>
</evidence>
<keyword evidence="3" id="KW-1185">Reference proteome</keyword>
<evidence type="ECO:0000256" key="1">
    <source>
        <dbReference type="SAM" id="SignalP"/>
    </source>
</evidence>
<organism evidence="2 3">
    <name type="scientific">Mycteria americana</name>
    <name type="common">Wood stork</name>
    <dbReference type="NCBI Taxonomy" id="33587"/>
    <lineage>
        <taxon>Eukaryota</taxon>
        <taxon>Metazoa</taxon>
        <taxon>Chordata</taxon>
        <taxon>Craniata</taxon>
        <taxon>Vertebrata</taxon>
        <taxon>Euteleostomi</taxon>
        <taxon>Archelosauria</taxon>
        <taxon>Archosauria</taxon>
        <taxon>Dinosauria</taxon>
        <taxon>Saurischia</taxon>
        <taxon>Theropoda</taxon>
        <taxon>Coelurosauria</taxon>
        <taxon>Aves</taxon>
        <taxon>Neognathae</taxon>
        <taxon>Neoaves</taxon>
        <taxon>Aequornithes</taxon>
        <taxon>Ciconiiformes</taxon>
        <taxon>Ciconiidae</taxon>
        <taxon>Mycteria</taxon>
    </lineage>
</organism>
<keyword evidence="1" id="KW-0732">Signal</keyword>
<gene>
    <name evidence="2" type="ORF">QYF61_025867</name>
</gene>
<evidence type="ECO:0000313" key="2">
    <source>
        <dbReference type="EMBL" id="KAK4832847.1"/>
    </source>
</evidence>
<dbReference type="EMBL" id="JAUNZN010000001">
    <property type="protein sequence ID" value="KAK4832847.1"/>
    <property type="molecule type" value="Genomic_DNA"/>
</dbReference>
<proteinExistence type="predicted"/>
<name>A0AAN7SAN1_MYCAM</name>